<dbReference type="EMBL" id="FLUV01001406">
    <property type="protein sequence ID" value="SBW22960.1"/>
    <property type="molecule type" value="Genomic_DNA"/>
</dbReference>
<keyword evidence="1" id="KW-0378">Hydrolase</keyword>
<organism evidence="3 4">
    <name type="scientific">Candidatus Protofrankia californiensis</name>
    <dbReference type="NCBI Taxonomy" id="1839754"/>
    <lineage>
        <taxon>Bacteria</taxon>
        <taxon>Bacillati</taxon>
        <taxon>Actinomycetota</taxon>
        <taxon>Actinomycetes</taxon>
        <taxon>Frankiales</taxon>
        <taxon>Frankiaceae</taxon>
        <taxon>Protofrankia</taxon>
    </lineage>
</organism>
<evidence type="ECO:0008006" key="5">
    <source>
        <dbReference type="Google" id="ProtNLM"/>
    </source>
</evidence>
<keyword evidence="2" id="KW-0460">Magnesium</keyword>
<accession>A0A1C3NZK3</accession>
<dbReference type="SFLD" id="SFLDG01129">
    <property type="entry name" value="C1.5:_HAD__Beta-PGM__Phosphata"/>
    <property type="match status" value="1"/>
</dbReference>
<evidence type="ECO:0000313" key="4">
    <source>
        <dbReference type="Proteomes" id="UP000199013"/>
    </source>
</evidence>
<dbReference type="PANTHER" id="PTHR46470">
    <property type="entry name" value="N-ACYLNEURAMINATE-9-PHOSPHATASE"/>
    <property type="match status" value="1"/>
</dbReference>
<evidence type="ECO:0000313" key="3">
    <source>
        <dbReference type="EMBL" id="SBW22960.1"/>
    </source>
</evidence>
<evidence type="ECO:0000256" key="1">
    <source>
        <dbReference type="ARBA" id="ARBA00022801"/>
    </source>
</evidence>
<dbReference type="GO" id="GO:0016787">
    <property type="term" value="F:hydrolase activity"/>
    <property type="evidence" value="ECO:0007669"/>
    <property type="project" value="UniProtKB-KW"/>
</dbReference>
<dbReference type="Gene3D" id="3.40.50.1000">
    <property type="entry name" value="HAD superfamily/HAD-like"/>
    <property type="match status" value="1"/>
</dbReference>
<dbReference type="Pfam" id="PF00702">
    <property type="entry name" value="Hydrolase"/>
    <property type="match status" value="1"/>
</dbReference>
<name>A0A1C3NZK3_9ACTN</name>
<proteinExistence type="predicted"/>
<sequence>MSPVVIVDLDDTLIPDVPAAHAATGLVLRELSLPDDPGPVLDAARRTWRENPYRGHPEVQRVSSWEALWADFDDLPLPPDAASALAGHDVRAWRAALSDLKSDADLEQVAQSYRRHRRALVRPFPGAVATLDGLRARHDLWLATDGCRSLQRGKLKLAGLADRFERVFVSGEVGYPKGSHEFADVVRAALGERPVCLLAGDSVSGDLALASAGGWPAVHICGSAVCSATAEAEHTADFAGVEAFCRCSLS</sequence>
<dbReference type="InterPro" id="IPR036412">
    <property type="entry name" value="HAD-like_sf"/>
</dbReference>
<keyword evidence="4" id="KW-1185">Reference proteome</keyword>
<dbReference type="AlphaFoldDB" id="A0A1C3NZK3"/>
<dbReference type="Proteomes" id="UP000199013">
    <property type="component" value="Unassembled WGS sequence"/>
</dbReference>
<dbReference type="InterPro" id="IPR023214">
    <property type="entry name" value="HAD_sf"/>
</dbReference>
<protein>
    <recommendedName>
        <fullName evidence="5">HAD-superfamily hydrolase</fullName>
    </recommendedName>
</protein>
<dbReference type="SUPFAM" id="SSF56784">
    <property type="entry name" value="HAD-like"/>
    <property type="match status" value="1"/>
</dbReference>
<reference evidence="4" key="1">
    <citation type="submission" date="2016-02" db="EMBL/GenBank/DDBJ databases">
        <authorList>
            <person name="Wibberg D."/>
        </authorList>
    </citation>
    <scope>NUCLEOTIDE SEQUENCE [LARGE SCALE GENOMIC DNA]</scope>
</reference>
<dbReference type="InterPro" id="IPR051400">
    <property type="entry name" value="HAD-like_hydrolase"/>
</dbReference>
<evidence type="ECO:0000256" key="2">
    <source>
        <dbReference type="ARBA" id="ARBA00022842"/>
    </source>
</evidence>
<gene>
    <name evidence="3" type="ORF">FDG2_3362</name>
</gene>
<dbReference type="InterPro" id="IPR023198">
    <property type="entry name" value="PGP-like_dom2"/>
</dbReference>
<dbReference type="Gene3D" id="1.10.150.240">
    <property type="entry name" value="Putative phosphatase, domain 2"/>
    <property type="match status" value="1"/>
</dbReference>
<dbReference type="SFLD" id="SFLDS00003">
    <property type="entry name" value="Haloacid_Dehalogenase"/>
    <property type="match status" value="1"/>
</dbReference>